<evidence type="ECO:0000313" key="9">
    <source>
        <dbReference type="Proteomes" id="UP000005387"/>
    </source>
</evidence>
<dbReference type="SUPFAM" id="SSF109604">
    <property type="entry name" value="HD-domain/PDEase-like"/>
    <property type="match status" value="1"/>
</dbReference>
<dbReference type="Proteomes" id="UP000005387">
    <property type="component" value="Unassembled WGS sequence"/>
</dbReference>
<dbReference type="GO" id="GO:0016887">
    <property type="term" value="F:ATP hydrolysis activity"/>
    <property type="evidence" value="ECO:0007669"/>
    <property type="project" value="InterPro"/>
</dbReference>
<evidence type="ECO:0000259" key="6">
    <source>
        <dbReference type="Pfam" id="PF04471"/>
    </source>
</evidence>
<name>E0IGG8_9BACL</name>
<dbReference type="InterPro" id="IPR056471">
    <property type="entry name" value="HD-CE"/>
</dbReference>
<gene>
    <name evidence="8" type="ORF">PaecuDRAFT_4761</name>
</gene>
<dbReference type="eggNOG" id="COG3437">
    <property type="taxonomic scope" value="Bacteria"/>
</dbReference>
<keyword evidence="4" id="KW-0143">Chaperone</keyword>
<evidence type="ECO:0000256" key="3">
    <source>
        <dbReference type="ARBA" id="ARBA00022840"/>
    </source>
</evidence>
<feature type="domain" description="Restriction endonuclease type IV Mrr" evidence="6">
    <location>
        <begin position="35"/>
        <end position="104"/>
    </location>
</feature>
<evidence type="ECO:0000259" key="7">
    <source>
        <dbReference type="Pfam" id="PF24391"/>
    </source>
</evidence>
<dbReference type="eggNOG" id="COG5635">
    <property type="taxonomic scope" value="Bacteria"/>
</dbReference>
<keyword evidence="2" id="KW-0547">Nucleotide-binding</keyword>
<evidence type="ECO:0000313" key="8">
    <source>
        <dbReference type="EMBL" id="EFM08468.1"/>
    </source>
</evidence>
<accession>E0IGG8</accession>
<protein>
    <submittedName>
        <fullName evidence="8">ATP-binding region ATPase domain protein</fullName>
    </submittedName>
</protein>
<evidence type="ECO:0000256" key="1">
    <source>
        <dbReference type="ARBA" id="ARBA00008239"/>
    </source>
</evidence>
<dbReference type="RefSeq" id="WP_006040739.1">
    <property type="nucleotide sequence ID" value="NZ_AEDD01000017.1"/>
</dbReference>
<feature type="domain" description="HD-CE" evidence="7">
    <location>
        <begin position="282"/>
        <end position="493"/>
    </location>
</feature>
<dbReference type="GO" id="GO:0009307">
    <property type="term" value="P:DNA restriction-modification system"/>
    <property type="evidence" value="ECO:0007669"/>
    <property type="project" value="InterPro"/>
</dbReference>
<dbReference type="InterPro" id="IPR007560">
    <property type="entry name" value="Restrct_endonuc_IV_Mrr"/>
</dbReference>
<dbReference type="PANTHER" id="PTHR11528">
    <property type="entry name" value="HEAT SHOCK PROTEIN 90 FAMILY MEMBER"/>
    <property type="match status" value="1"/>
</dbReference>
<proteinExistence type="inferred from homology"/>
<keyword evidence="9" id="KW-1185">Reference proteome</keyword>
<evidence type="ECO:0000256" key="5">
    <source>
        <dbReference type="SAM" id="Coils"/>
    </source>
</evidence>
<dbReference type="Gene3D" id="3.30.565.10">
    <property type="entry name" value="Histidine kinase-like ATPase, C-terminal domain"/>
    <property type="match status" value="1"/>
</dbReference>
<dbReference type="GO" id="GO:0004519">
    <property type="term" value="F:endonuclease activity"/>
    <property type="evidence" value="ECO:0007669"/>
    <property type="project" value="InterPro"/>
</dbReference>
<dbReference type="SUPFAM" id="SSF55874">
    <property type="entry name" value="ATPase domain of HSP90 chaperone/DNA topoisomerase II/histidine kinase"/>
    <property type="match status" value="1"/>
</dbReference>
<evidence type="ECO:0000256" key="2">
    <source>
        <dbReference type="ARBA" id="ARBA00022741"/>
    </source>
</evidence>
<dbReference type="eggNOG" id="COG0326">
    <property type="taxonomic scope" value="Bacteria"/>
</dbReference>
<dbReference type="Pfam" id="PF04471">
    <property type="entry name" value="Mrr_cat"/>
    <property type="match status" value="1"/>
</dbReference>
<dbReference type="STRING" id="717606.PaecuDRAFT_4761"/>
<reference evidence="8 9" key="1">
    <citation type="submission" date="2010-07" db="EMBL/GenBank/DDBJ databases">
        <title>The draft genome of Paenibacillus curdlanolyticus YK9.</title>
        <authorList>
            <consortium name="US DOE Joint Genome Institute (JGI-PGF)"/>
            <person name="Lucas S."/>
            <person name="Copeland A."/>
            <person name="Lapidus A."/>
            <person name="Cheng J.-F."/>
            <person name="Bruce D."/>
            <person name="Goodwin L."/>
            <person name="Pitluck S."/>
            <person name="Land M.L."/>
            <person name="Hauser L."/>
            <person name="Chang Y.-J."/>
            <person name="Jeffries C."/>
            <person name="Anderson I.J."/>
            <person name="Johnson E."/>
            <person name="Loganathan U."/>
            <person name="Mulhopadhyay B."/>
            <person name="Kyrpides N."/>
            <person name="Woyke T.J."/>
        </authorList>
    </citation>
    <scope>NUCLEOTIDE SEQUENCE [LARGE SCALE GENOMIC DNA]</scope>
    <source>
        <strain evidence="8 9">YK9</strain>
    </source>
</reference>
<dbReference type="EMBL" id="AEDD01000017">
    <property type="protein sequence ID" value="EFM08468.1"/>
    <property type="molecule type" value="Genomic_DNA"/>
</dbReference>
<dbReference type="InterPro" id="IPR001404">
    <property type="entry name" value="Hsp90_fam"/>
</dbReference>
<evidence type="ECO:0000256" key="4">
    <source>
        <dbReference type="ARBA" id="ARBA00023186"/>
    </source>
</evidence>
<dbReference type="Pfam" id="PF13589">
    <property type="entry name" value="HATPase_c_3"/>
    <property type="match status" value="1"/>
</dbReference>
<dbReference type="GO" id="GO:0140662">
    <property type="term" value="F:ATP-dependent protein folding chaperone"/>
    <property type="evidence" value="ECO:0007669"/>
    <property type="project" value="InterPro"/>
</dbReference>
<sequence length="1121" mass="130629">MYERACSEAEIHDENNNCLNKPLAFEHQIGYPLCELQPRDFERLVFCLYHAEIQNQRTDAYDEIQLMQGVGERGRDCLLLRAGKTVGLIQCKRYKTNIDVSEIGKEIVKFVLHALLDPALLPDVNDFSYKVAVSYGFSENALKLMTSLTNQSYDKNVIQGWAVEVIAKNKGLATIVWDDVKSSVFDTLDKMSFETIYPDTLNPLIESNSQIKSMFFELKAVLDEKSFKELLVEREKAALKFYDAGLLERRLKEKNEALFHKLQETKQEADRLFNAYSANFILYSFHNKEHSVSVSELLGDKVLDQGVLDALNEAELYVLASAAYLHDIGVCRTNEDIEQRFKAYEDSGQNHANKTVEEYAREHHAFFTYDFISDHWEALKLDRSWKEAIALVAGEKKDCDVYAFDYFDYAPAGGRTKVCIPYLHTLLSIADRLDVANLNANYLLQHYQGMEEHKESKKLWEEMTYGISSRIVDEDRIVFEGNCDNQLIYISLNRHIQETKHQLEQLIAKVRKYKPQYKFSIHFIEEKIDTPFSQKWGFSIDYNGIAETFMGKNIYEDKYDAIREAIQNAIDACQLRKAKEPTYVPEIEVRLTDKDIVIIDNGRGMDEYIVQNYFSKLCKSYYKDFEIDSIGQFGIGVFSYFMLCDSFSVETKTREGQRLCFKGNKNLYSYFYFYDEGKLNIAEGTALTLHLKEEVLREINVETLVTKVRDRFRFVDIPIKVVSEDTSTVMTRDSFSLDLEAELMYEVDYINRDKIKDLLLLESHINNERFEGTCGIIVERSDNALGYKPFNFTRTLHTVSSSYEGKVLICQKGVKVIERQYKYLRRASKLLDQLICSINIKQNLKINIGRNEFIDDQLDAIIAEFESDLLHKFFGSIHQFDNKESYEVCSEFVDYYLEPYLFPNKRLEDFTYNHFYIKAYIGKSEAYMLLNDFITEHPSFIFIGGASKFNKRAIRVAIRTGIPVMFIENDGLCRFYYQYFEEMNYAFSIYGHLNDLLMITKTEEAHEKYPIHYGMGISINNQLLFEVVSNIYFARAYYNTNHPLIQFYVTNRNKIKDNDKLFDKFHRFFKFLSNLYGSVTTTISLHQVNELLAEILSSFNVSIQLTAEDFPERFRGNLLVD</sequence>
<keyword evidence="3 8" id="KW-0067">ATP-binding</keyword>
<dbReference type="GO" id="GO:0005524">
    <property type="term" value="F:ATP binding"/>
    <property type="evidence" value="ECO:0007669"/>
    <property type="project" value="UniProtKB-KW"/>
</dbReference>
<dbReference type="AlphaFoldDB" id="E0IGG8"/>
<dbReference type="Pfam" id="PF24391">
    <property type="entry name" value="HD-CE"/>
    <property type="match status" value="1"/>
</dbReference>
<comment type="similarity">
    <text evidence="1">Belongs to the heat shock protein 90 family.</text>
</comment>
<keyword evidence="5" id="KW-0175">Coiled coil</keyword>
<dbReference type="InterPro" id="IPR036890">
    <property type="entry name" value="HATPase_C_sf"/>
</dbReference>
<dbReference type="GO" id="GO:0003677">
    <property type="term" value="F:DNA binding"/>
    <property type="evidence" value="ECO:0007669"/>
    <property type="project" value="InterPro"/>
</dbReference>
<feature type="coiled-coil region" evidence="5">
    <location>
        <begin position="248"/>
        <end position="275"/>
    </location>
</feature>
<organism evidence="8 9">
    <name type="scientific">Paenibacillus curdlanolyticus YK9</name>
    <dbReference type="NCBI Taxonomy" id="717606"/>
    <lineage>
        <taxon>Bacteria</taxon>
        <taxon>Bacillati</taxon>
        <taxon>Bacillota</taxon>
        <taxon>Bacilli</taxon>
        <taxon>Bacillales</taxon>
        <taxon>Paenibacillaceae</taxon>
        <taxon>Paenibacillus</taxon>
    </lineage>
</organism>
<dbReference type="GO" id="GO:0051082">
    <property type="term" value="F:unfolded protein binding"/>
    <property type="evidence" value="ECO:0007669"/>
    <property type="project" value="InterPro"/>
</dbReference>